<dbReference type="HAMAP" id="MF_00422">
    <property type="entry name" value="SecE"/>
    <property type="match status" value="1"/>
</dbReference>
<keyword evidence="8 9" id="KW-0472">Membrane</keyword>
<protein>
    <recommendedName>
        <fullName evidence="9">Protein translocase subunit SecE</fullName>
    </recommendedName>
</protein>
<dbReference type="InterPro" id="IPR005807">
    <property type="entry name" value="SecE_bac"/>
</dbReference>
<dbReference type="GO" id="GO:0009306">
    <property type="term" value="P:protein secretion"/>
    <property type="evidence" value="ECO:0007669"/>
    <property type="project" value="UniProtKB-UniRule"/>
</dbReference>
<keyword evidence="11" id="KW-1185">Reference proteome</keyword>
<proteinExistence type="inferred from homology"/>
<dbReference type="GO" id="GO:0043952">
    <property type="term" value="P:protein transport by the Sec complex"/>
    <property type="evidence" value="ECO:0007669"/>
    <property type="project" value="UniProtKB-UniRule"/>
</dbReference>
<dbReference type="InterPro" id="IPR038379">
    <property type="entry name" value="SecE_sf"/>
</dbReference>
<evidence type="ECO:0000256" key="5">
    <source>
        <dbReference type="ARBA" id="ARBA00022927"/>
    </source>
</evidence>
<keyword evidence="3 9" id="KW-1003">Cell membrane</keyword>
<evidence type="ECO:0000313" key="11">
    <source>
        <dbReference type="Proteomes" id="UP000571183"/>
    </source>
</evidence>
<evidence type="ECO:0000256" key="7">
    <source>
        <dbReference type="ARBA" id="ARBA00023010"/>
    </source>
</evidence>
<organism evidence="10 11">
    <name type="scientific">Canibacter oris</name>
    <dbReference type="NCBI Taxonomy" id="1365628"/>
    <lineage>
        <taxon>Bacteria</taxon>
        <taxon>Bacillati</taxon>
        <taxon>Actinomycetota</taxon>
        <taxon>Actinomycetes</taxon>
        <taxon>Micrococcales</taxon>
        <taxon>Microbacteriaceae</taxon>
        <taxon>Canibacter</taxon>
    </lineage>
</organism>
<comment type="subcellular location">
    <subcellularLocation>
        <location evidence="9">Cell membrane</location>
        <topology evidence="9">Single-pass membrane protein</topology>
    </subcellularLocation>
    <subcellularLocation>
        <location evidence="1">Membrane</location>
    </subcellularLocation>
</comment>
<evidence type="ECO:0000256" key="1">
    <source>
        <dbReference type="ARBA" id="ARBA00004370"/>
    </source>
</evidence>
<dbReference type="GO" id="GO:0008320">
    <property type="term" value="F:protein transmembrane transporter activity"/>
    <property type="evidence" value="ECO:0007669"/>
    <property type="project" value="UniProtKB-UniRule"/>
</dbReference>
<dbReference type="GO" id="GO:0005886">
    <property type="term" value="C:plasma membrane"/>
    <property type="evidence" value="ECO:0007669"/>
    <property type="project" value="UniProtKB-SubCell"/>
</dbReference>
<evidence type="ECO:0000256" key="9">
    <source>
        <dbReference type="HAMAP-Rule" id="MF_00422"/>
    </source>
</evidence>
<sequence length="86" mass="9923">MSSTDIEQAHTPAKKRGEKKPNFVLRIILFIKQVIAELKKVNTPTWKQLRNYFFVVLGFVIVMMVFVTLLDQLFGFLTLFVFGTAV</sequence>
<evidence type="ECO:0000256" key="8">
    <source>
        <dbReference type="ARBA" id="ARBA00023136"/>
    </source>
</evidence>
<evidence type="ECO:0000313" key="10">
    <source>
        <dbReference type="EMBL" id="MBB4071472.1"/>
    </source>
</evidence>
<dbReference type="InterPro" id="IPR001901">
    <property type="entry name" value="Translocase_SecE/Sec61-g"/>
</dbReference>
<comment type="caution">
    <text evidence="10">The sequence shown here is derived from an EMBL/GenBank/DDBJ whole genome shotgun (WGS) entry which is preliminary data.</text>
</comment>
<dbReference type="PANTHER" id="PTHR33910:SF1">
    <property type="entry name" value="PROTEIN TRANSLOCASE SUBUNIT SECE"/>
    <property type="match status" value="1"/>
</dbReference>
<comment type="similarity">
    <text evidence="9">Belongs to the SecE/SEC61-gamma family.</text>
</comment>
<feature type="transmembrane region" description="Helical" evidence="9">
    <location>
        <begin position="52"/>
        <end position="82"/>
    </location>
</feature>
<dbReference type="Proteomes" id="UP000571183">
    <property type="component" value="Unassembled WGS sequence"/>
</dbReference>
<name>A0A840DJ14_9MICO</name>
<evidence type="ECO:0000256" key="3">
    <source>
        <dbReference type="ARBA" id="ARBA00022475"/>
    </source>
</evidence>
<dbReference type="PANTHER" id="PTHR33910">
    <property type="entry name" value="PROTEIN TRANSLOCASE SUBUNIT SECE"/>
    <property type="match status" value="1"/>
</dbReference>
<keyword evidence="4 9" id="KW-0812">Transmembrane</keyword>
<dbReference type="AlphaFoldDB" id="A0A840DJ14"/>
<evidence type="ECO:0000256" key="4">
    <source>
        <dbReference type="ARBA" id="ARBA00022692"/>
    </source>
</evidence>
<keyword evidence="2 9" id="KW-0813">Transport</keyword>
<keyword evidence="7 9" id="KW-0811">Translocation</keyword>
<accession>A0A840DJ14</accession>
<reference evidence="10" key="1">
    <citation type="submission" date="2020-08" db="EMBL/GenBank/DDBJ databases">
        <title>Sequencing the genomes of 1000 actinobacteria strains.</title>
        <authorList>
            <person name="Klenk H.-P."/>
        </authorList>
    </citation>
    <scope>NUCLEOTIDE SEQUENCE [LARGE SCALE GENOMIC DNA]</scope>
    <source>
        <strain evidence="10">DSM 27064</strain>
    </source>
</reference>
<keyword evidence="6 9" id="KW-1133">Transmembrane helix</keyword>
<comment type="function">
    <text evidence="9">Essential subunit of the Sec protein translocation channel SecYEG. Clamps together the 2 halves of SecY. May contact the channel plug during translocation.</text>
</comment>
<dbReference type="Pfam" id="PF00584">
    <property type="entry name" value="SecE"/>
    <property type="match status" value="1"/>
</dbReference>
<comment type="subunit">
    <text evidence="9">Component of the Sec protein translocase complex. Heterotrimer consisting of SecY, SecE and SecG subunits. The heterotrimers can form oligomers, although 1 heterotrimer is thought to be able to translocate proteins. Interacts with the ribosome. Interacts with SecDF, and other proteins may be involved. Interacts with SecA.</text>
</comment>
<dbReference type="EMBL" id="JACIFD010000006">
    <property type="protein sequence ID" value="MBB4071472.1"/>
    <property type="molecule type" value="Genomic_DNA"/>
</dbReference>
<evidence type="ECO:0000256" key="6">
    <source>
        <dbReference type="ARBA" id="ARBA00022989"/>
    </source>
</evidence>
<gene>
    <name evidence="9" type="primary">secE</name>
    <name evidence="10" type="ORF">F5897_000776</name>
</gene>
<dbReference type="GO" id="GO:0065002">
    <property type="term" value="P:intracellular protein transmembrane transport"/>
    <property type="evidence" value="ECO:0007669"/>
    <property type="project" value="UniProtKB-UniRule"/>
</dbReference>
<dbReference type="GO" id="GO:0006605">
    <property type="term" value="P:protein targeting"/>
    <property type="evidence" value="ECO:0007669"/>
    <property type="project" value="UniProtKB-UniRule"/>
</dbReference>
<dbReference type="Gene3D" id="1.20.5.1030">
    <property type="entry name" value="Preprotein translocase secy subunit"/>
    <property type="match status" value="1"/>
</dbReference>
<evidence type="ECO:0000256" key="2">
    <source>
        <dbReference type="ARBA" id="ARBA00022448"/>
    </source>
</evidence>
<dbReference type="NCBIfam" id="TIGR00964">
    <property type="entry name" value="secE_bact"/>
    <property type="match status" value="1"/>
</dbReference>
<keyword evidence="5 9" id="KW-0653">Protein transport</keyword>
<dbReference type="RefSeq" id="WP_124824792.1">
    <property type="nucleotide sequence ID" value="NZ_JACIFD010000006.1"/>
</dbReference>